<dbReference type="AlphaFoldDB" id="A0A9J7AWN9"/>
<dbReference type="CDD" id="cd00657">
    <property type="entry name" value="Ferritin_like"/>
    <property type="match status" value="1"/>
</dbReference>
<dbReference type="Proteomes" id="UP001060336">
    <property type="component" value="Chromosome"/>
</dbReference>
<proteinExistence type="predicted"/>
<dbReference type="InterPro" id="IPR007402">
    <property type="entry name" value="DUF455"/>
</dbReference>
<dbReference type="Gene3D" id="1.20.1260.10">
    <property type="match status" value="1"/>
</dbReference>
<gene>
    <name evidence="1" type="ORF">NUH88_03950</name>
</gene>
<dbReference type="EMBL" id="CP102480">
    <property type="protein sequence ID" value="UUX50857.1"/>
    <property type="molecule type" value="Genomic_DNA"/>
</dbReference>
<evidence type="ECO:0000313" key="1">
    <source>
        <dbReference type="EMBL" id="UUX50857.1"/>
    </source>
</evidence>
<dbReference type="KEGG" id="naci:NUH88_03950"/>
<dbReference type="PANTHER" id="PTHR42782">
    <property type="entry name" value="SI:CH73-314G15.3"/>
    <property type="match status" value="1"/>
</dbReference>
<reference evidence="1" key="1">
    <citation type="submission" date="2022-08" db="EMBL/GenBank/DDBJ databases">
        <title>Nisaea acidiphila sp. nov., isolated from a marine algal debris and emended description of the genus Nisaea Urios et al. 2008.</title>
        <authorList>
            <person name="Kwon K."/>
        </authorList>
    </citation>
    <scope>NUCLEOTIDE SEQUENCE</scope>
    <source>
        <strain evidence="1">MEBiC11861</strain>
    </source>
</reference>
<organism evidence="1 2">
    <name type="scientific">Nisaea acidiphila</name>
    <dbReference type="NCBI Taxonomy" id="1862145"/>
    <lineage>
        <taxon>Bacteria</taxon>
        <taxon>Pseudomonadati</taxon>
        <taxon>Pseudomonadota</taxon>
        <taxon>Alphaproteobacteria</taxon>
        <taxon>Rhodospirillales</taxon>
        <taxon>Thalassobaculaceae</taxon>
        <taxon>Nisaea</taxon>
    </lineage>
</organism>
<keyword evidence="2" id="KW-1185">Reference proteome</keyword>
<dbReference type="Pfam" id="PF04305">
    <property type="entry name" value="DUF455"/>
    <property type="match status" value="1"/>
</dbReference>
<accession>A0A9J7AWN9</accession>
<dbReference type="InterPro" id="IPR012347">
    <property type="entry name" value="Ferritin-like"/>
</dbReference>
<dbReference type="SUPFAM" id="SSF47240">
    <property type="entry name" value="Ferritin-like"/>
    <property type="match status" value="1"/>
</dbReference>
<dbReference type="InterPro" id="IPR011197">
    <property type="entry name" value="UCP012318"/>
</dbReference>
<name>A0A9J7AWN9_9PROT</name>
<sequence>MPDVKELKSLADAAVAVLQTGDTREKATLGRAVVALWNEGGFGEIGTAAPPDRPARPELPALRPPREVPKRKITAAPEGRIALLHALAHIELNAIDLSWDMIARYTGHDLPEGFFIDWMKVADDESKHFLMISDRLEDLGSYYGALNAHDGLWLAATETAHDLLARLSIVPLVLEARGLDVTPAMIEKMREVGDDPSADILQVIFDDEITHVAVGKRWFDHVCDREGKPRVETWQHLVRTHFRGGVKPPFNIPARELAGFAAAFYVPLGEEYLAKQNGGNSA</sequence>
<dbReference type="RefSeq" id="WP_257770099.1">
    <property type="nucleotide sequence ID" value="NZ_CP102480.1"/>
</dbReference>
<dbReference type="PANTHER" id="PTHR42782:SF4">
    <property type="entry name" value="DUF455 DOMAIN-CONTAINING PROTEIN"/>
    <property type="match status" value="1"/>
</dbReference>
<evidence type="ECO:0000313" key="2">
    <source>
        <dbReference type="Proteomes" id="UP001060336"/>
    </source>
</evidence>
<protein>
    <submittedName>
        <fullName evidence="1">Ferritin-like domain-containing protein</fullName>
    </submittedName>
</protein>
<dbReference type="PIRSF" id="PIRSF012318">
    <property type="entry name" value="UCP012318"/>
    <property type="match status" value="1"/>
</dbReference>
<dbReference type="InterPro" id="IPR009078">
    <property type="entry name" value="Ferritin-like_SF"/>
</dbReference>